<dbReference type="Proteomes" id="UP001642464">
    <property type="component" value="Unassembled WGS sequence"/>
</dbReference>
<dbReference type="Gene3D" id="1.10.510.10">
    <property type="entry name" value="Transferase(Phosphotransferase) domain 1"/>
    <property type="match status" value="1"/>
</dbReference>
<dbReference type="Gene3D" id="1.10.238.10">
    <property type="entry name" value="EF-hand"/>
    <property type="match status" value="2"/>
</dbReference>
<evidence type="ECO:0000313" key="2">
    <source>
        <dbReference type="EMBL" id="CAK9019200.1"/>
    </source>
</evidence>
<sequence length="635" mass="72257">MQQDGKADAVQAIDNCLRQRLLRSTKVMFFFHRHARHKDKLGRRSLDLSGAISMTADLARHFALPDVIFSNLPETFSSFDFTGSGMLCLEETRVMVKKTLLQWRWALSGGPAQLDGEFVTSTLEDGGYSVVREMGRGGQGIMYLARKTEESSSWFGYLSNCGQSQVRATYCIKFYSKKNANAGGLQEILEEFHRMKEFDNVHVARTFEAFHDQDFVYLVNEPYFGGDFTKLAKRAYDKGVEMRESWWRDIFRQCLEGLEYLHREAQMHCDIKEPNLMIRHDDDFTKPEVVLIDFGLAQNISVKVTGLSGTPGYIPPETWRKQRWQPQGDIFSLGVVFFQLMSARVPRSGLDKVQGIFQEGAKNVQDVGQLTVTCQPPWKLFPTHLRLLTELVSAMLRKDPEQRPRALQALQYGWFFSTSDQELPKDTLGSLISGSAKAFFKGELINELLECCNLRELRKLKAALDAEASRRFSNQVRVITFRSLMADAGVQASLVEDYIRSDQGSEDLIGHDDLLSEAVQEKELRNLQAATNLFNEMDHLRRGYLPLSDIKAMLRSDAFERTDSVAIHSLLEKLRVKDGYVSLAEFQRVVLEDGCIAPKNLADQGQRPRRRDAQSTCFWTDAWFDADDSSSDESG</sequence>
<dbReference type="EMBL" id="CAXAMM010009036">
    <property type="protein sequence ID" value="CAK9019200.1"/>
    <property type="molecule type" value="Genomic_DNA"/>
</dbReference>
<dbReference type="SMART" id="SM00220">
    <property type="entry name" value="S_TKc"/>
    <property type="match status" value="1"/>
</dbReference>
<dbReference type="PROSITE" id="PS50011">
    <property type="entry name" value="PROTEIN_KINASE_DOM"/>
    <property type="match status" value="1"/>
</dbReference>
<feature type="domain" description="Protein kinase" evidence="1">
    <location>
        <begin position="128"/>
        <end position="415"/>
    </location>
</feature>
<reference evidence="2 3" key="1">
    <citation type="submission" date="2024-02" db="EMBL/GenBank/DDBJ databases">
        <authorList>
            <person name="Chen Y."/>
            <person name="Shah S."/>
            <person name="Dougan E. K."/>
            <person name="Thang M."/>
            <person name="Chan C."/>
        </authorList>
    </citation>
    <scope>NUCLEOTIDE SEQUENCE [LARGE SCALE GENOMIC DNA]</scope>
</reference>
<keyword evidence="2" id="KW-0808">Transferase</keyword>
<dbReference type="GO" id="GO:0016301">
    <property type="term" value="F:kinase activity"/>
    <property type="evidence" value="ECO:0007669"/>
    <property type="project" value="UniProtKB-KW"/>
</dbReference>
<dbReference type="InterPro" id="IPR000719">
    <property type="entry name" value="Prot_kinase_dom"/>
</dbReference>
<dbReference type="SUPFAM" id="SSF47473">
    <property type="entry name" value="EF-hand"/>
    <property type="match status" value="1"/>
</dbReference>
<accession>A0ABP0JXI7</accession>
<proteinExistence type="predicted"/>
<gene>
    <name evidence="2" type="ORF">SCF082_LOCUS14410</name>
</gene>
<comment type="caution">
    <text evidence="2">The sequence shown here is derived from an EMBL/GenBank/DDBJ whole genome shotgun (WGS) entry which is preliminary data.</text>
</comment>
<dbReference type="InterPro" id="IPR011992">
    <property type="entry name" value="EF-hand-dom_pair"/>
</dbReference>
<dbReference type="SUPFAM" id="SSF56112">
    <property type="entry name" value="Protein kinase-like (PK-like)"/>
    <property type="match status" value="1"/>
</dbReference>
<evidence type="ECO:0000313" key="3">
    <source>
        <dbReference type="Proteomes" id="UP001642464"/>
    </source>
</evidence>
<dbReference type="InterPro" id="IPR011009">
    <property type="entry name" value="Kinase-like_dom_sf"/>
</dbReference>
<dbReference type="Gene3D" id="3.30.200.20">
    <property type="entry name" value="Phosphorylase Kinase, domain 1"/>
    <property type="match status" value="1"/>
</dbReference>
<dbReference type="Pfam" id="PF00069">
    <property type="entry name" value="Pkinase"/>
    <property type="match status" value="1"/>
</dbReference>
<dbReference type="PANTHER" id="PTHR44167">
    <property type="entry name" value="OVARIAN-SPECIFIC SERINE/THREONINE-PROTEIN KINASE LOK-RELATED"/>
    <property type="match status" value="1"/>
</dbReference>
<evidence type="ECO:0000259" key="1">
    <source>
        <dbReference type="PROSITE" id="PS50011"/>
    </source>
</evidence>
<name>A0ABP0JXI7_9DINO</name>
<dbReference type="PANTHER" id="PTHR44167:SF18">
    <property type="entry name" value="PROTEIN KINASE DOMAIN-CONTAINING PROTEIN"/>
    <property type="match status" value="1"/>
</dbReference>
<protein>
    <submittedName>
        <fullName evidence="2">Calcium-dependent protein kinase 7 (Calmodulin-domain protein kinase CDPK isoform 7)</fullName>
    </submittedName>
</protein>
<organism evidence="2 3">
    <name type="scientific">Durusdinium trenchii</name>
    <dbReference type="NCBI Taxonomy" id="1381693"/>
    <lineage>
        <taxon>Eukaryota</taxon>
        <taxon>Sar</taxon>
        <taxon>Alveolata</taxon>
        <taxon>Dinophyceae</taxon>
        <taxon>Suessiales</taxon>
        <taxon>Symbiodiniaceae</taxon>
        <taxon>Durusdinium</taxon>
    </lineage>
</organism>
<keyword evidence="2" id="KW-0418">Kinase</keyword>
<keyword evidence="3" id="KW-1185">Reference proteome</keyword>